<accession>A0A0B5KBV0</accession>
<protein>
    <submittedName>
        <fullName evidence="1">Uncharacterized protein</fullName>
    </submittedName>
</protein>
<reference evidence="1" key="1">
    <citation type="journal article" date="2015" name="Environ. Microbiol.">
        <title>Pressure adaptation is linked to thermal adaptation in salt-saturated marine habitats.</title>
        <authorList>
            <consortium name="The MAMBA Consortium"/>
            <person name="Alcaide M."/>
            <person name="Stogios P.J."/>
            <person name="Lafraya A."/>
            <person name="Tchigvintsev A."/>
            <person name="Flick R."/>
            <person name="Bargiela R."/>
            <person name="Chernikova T.N."/>
            <person name="Reva O.N."/>
            <person name="Hai T."/>
            <person name="Leggewie C.C."/>
            <person name="Katzke N."/>
            <person name="La Cono V."/>
            <person name="Matesanz R."/>
            <person name="Jebbar M."/>
            <person name="Jaeger K.E."/>
            <person name="Yakimov M.M."/>
            <person name="Yakunin A.F."/>
            <person name="Golyshin P.N."/>
            <person name="Golyshina O.V."/>
            <person name="Savchenko A."/>
            <person name="Ferrer M."/>
        </authorList>
    </citation>
    <scope>NUCLEOTIDE SEQUENCE</scope>
</reference>
<evidence type="ECO:0000313" key="1">
    <source>
        <dbReference type="EMBL" id="AJG38026.1"/>
    </source>
</evidence>
<dbReference type="AlphaFoldDB" id="A0A0B5KBV0"/>
<sequence length="41" mass="4724">MSFLDKKDAERRNHGQICSDLETKIEMSEKGTTIGSMLFYL</sequence>
<name>A0A0B5KBV0_9BACL</name>
<organism evidence="1">
    <name type="scientific">Geobacillus sp. enrichment culture clone fosmid MGS-MG1</name>
    <dbReference type="NCBI Taxonomy" id="1549354"/>
    <lineage>
        <taxon>Bacteria</taxon>
        <taxon>Bacillati</taxon>
        <taxon>Bacillota</taxon>
        <taxon>Bacilli</taxon>
        <taxon>Bacillales</taxon>
        <taxon>Anoxybacillaceae</taxon>
        <taxon>Geobacillus</taxon>
        <taxon>environmental samples</taxon>
    </lineage>
</organism>
<proteinExistence type="predicted"/>
<dbReference type="EMBL" id="KF831418">
    <property type="protein sequence ID" value="AJG38026.1"/>
    <property type="molecule type" value="Genomic_DNA"/>
</dbReference>